<reference evidence="2 3" key="1">
    <citation type="submission" date="2015-03" db="EMBL/GenBank/DDBJ databases">
        <title>Draft genome sequence of Luteibacter yeojuensis strain SU11.</title>
        <authorList>
            <person name="Sulaiman J."/>
            <person name="Priya K."/>
            <person name="Chan K.-G."/>
        </authorList>
    </citation>
    <scope>NUCLEOTIDE SEQUENCE [LARGE SCALE GENOMIC DNA]</scope>
    <source>
        <strain evidence="2 3">SU11</strain>
    </source>
</reference>
<keyword evidence="3" id="KW-1185">Reference proteome</keyword>
<comment type="caution">
    <text evidence="2">The sequence shown here is derived from an EMBL/GenBank/DDBJ whole genome shotgun (WGS) entry which is preliminary data.</text>
</comment>
<keyword evidence="1" id="KW-1133">Transmembrane helix</keyword>
<protein>
    <submittedName>
        <fullName evidence="2">Uncharacterized protein</fullName>
    </submittedName>
</protein>
<accession>A0A0F3KFU5</accession>
<sequence length="249" mass="27317">MEKHVPVWALPLFVWILATYLFTGMASEAGFPPNVDFLEKHSLLLGLLVLLYTVPFLSKIKVGALLELERSVERAEKDLSEFKSQVASQLSVLSTSVNTISTVSNSLTVNIPGVQTLREAQDMIAEESRVEAKEPSPGDRDLAGSDERVFALVKARIDVEGALRRVLKRPAARADPNGGTRYSSVTKLFNEFLSLRPDAAYLKRPMGYFMEICGAVIHAQQITPAQAEEALALGEQIREVIEAPPPDGN</sequence>
<name>A0A0F3KFU5_9GAMM</name>
<keyword evidence="1" id="KW-0472">Membrane</keyword>
<evidence type="ECO:0000313" key="3">
    <source>
        <dbReference type="Proteomes" id="UP000033651"/>
    </source>
</evidence>
<feature type="transmembrane region" description="Helical" evidence="1">
    <location>
        <begin position="43"/>
        <end position="60"/>
    </location>
</feature>
<dbReference type="EMBL" id="JZRB01000034">
    <property type="protein sequence ID" value="KJV30048.1"/>
    <property type="molecule type" value="Genomic_DNA"/>
</dbReference>
<feature type="transmembrane region" description="Helical" evidence="1">
    <location>
        <begin position="7"/>
        <end position="23"/>
    </location>
</feature>
<proteinExistence type="predicted"/>
<dbReference type="Proteomes" id="UP000033651">
    <property type="component" value="Unassembled WGS sequence"/>
</dbReference>
<gene>
    <name evidence="2" type="ORF">VI08_15415</name>
</gene>
<keyword evidence="1" id="KW-0812">Transmembrane</keyword>
<dbReference type="RefSeq" id="WP_045830500.1">
    <property type="nucleotide sequence ID" value="NZ_JZRB01000034.1"/>
</dbReference>
<dbReference type="AlphaFoldDB" id="A0A0F3KFU5"/>
<evidence type="ECO:0000313" key="2">
    <source>
        <dbReference type="EMBL" id="KJV30048.1"/>
    </source>
</evidence>
<dbReference type="PATRIC" id="fig|345309.4.peg.2690"/>
<evidence type="ECO:0000256" key="1">
    <source>
        <dbReference type="SAM" id="Phobius"/>
    </source>
</evidence>
<organism evidence="2 3">
    <name type="scientific">Luteibacter yeojuensis</name>
    <dbReference type="NCBI Taxonomy" id="345309"/>
    <lineage>
        <taxon>Bacteria</taxon>
        <taxon>Pseudomonadati</taxon>
        <taxon>Pseudomonadota</taxon>
        <taxon>Gammaproteobacteria</taxon>
        <taxon>Lysobacterales</taxon>
        <taxon>Rhodanobacteraceae</taxon>
        <taxon>Luteibacter</taxon>
    </lineage>
</organism>